<dbReference type="Proteomes" id="UP000011115">
    <property type="component" value="Unassembled WGS sequence"/>
</dbReference>
<dbReference type="PaxDb" id="4113-PGSC0003DMT400091700"/>
<dbReference type="InParanoid" id="M1DN79"/>
<accession>M1DN79</accession>
<dbReference type="Gramene" id="PGSC0003DMT400091700">
    <property type="protein sequence ID" value="PGSC0003DMT400091700"/>
    <property type="gene ID" value="PGSC0003DMG400041271"/>
</dbReference>
<evidence type="ECO:0000313" key="1">
    <source>
        <dbReference type="EnsemblPlants" id="PGSC0003DMT400091700"/>
    </source>
</evidence>
<proteinExistence type="predicted"/>
<protein>
    <submittedName>
        <fullName evidence="1">'chromo' domain containing protein</fullName>
    </submittedName>
</protein>
<dbReference type="HOGENOM" id="CLU_194855_0_0_1"/>
<organism evidence="1 2">
    <name type="scientific">Solanum tuberosum</name>
    <name type="common">Potato</name>
    <dbReference type="NCBI Taxonomy" id="4113"/>
    <lineage>
        <taxon>Eukaryota</taxon>
        <taxon>Viridiplantae</taxon>
        <taxon>Streptophyta</taxon>
        <taxon>Embryophyta</taxon>
        <taxon>Tracheophyta</taxon>
        <taxon>Spermatophyta</taxon>
        <taxon>Magnoliopsida</taxon>
        <taxon>eudicotyledons</taxon>
        <taxon>Gunneridae</taxon>
        <taxon>Pentapetalae</taxon>
        <taxon>asterids</taxon>
        <taxon>lamiids</taxon>
        <taxon>Solanales</taxon>
        <taxon>Solanaceae</taxon>
        <taxon>Solanoideae</taxon>
        <taxon>Solaneae</taxon>
        <taxon>Solanum</taxon>
    </lineage>
</organism>
<dbReference type="AlphaFoldDB" id="M1DN79"/>
<reference evidence="1" key="2">
    <citation type="submission" date="2015-06" db="UniProtKB">
        <authorList>
            <consortium name="EnsemblPlants"/>
        </authorList>
    </citation>
    <scope>IDENTIFICATION</scope>
    <source>
        <strain evidence="1">DM1-3 516 R44</strain>
    </source>
</reference>
<evidence type="ECO:0000313" key="2">
    <source>
        <dbReference type="Proteomes" id="UP000011115"/>
    </source>
</evidence>
<sequence length="82" mass="9255">MDHLPSSGITNLDRLPHSTITMGSVATFWHNYWIRYHIPIVNTRYNGVRPVSPVNALVEEYSVRGHGQGRGRGKARGRGQEE</sequence>
<name>M1DN79_SOLTU</name>
<dbReference type="EnsemblPlants" id="PGSC0003DMT400091700">
    <property type="protein sequence ID" value="PGSC0003DMT400091700"/>
    <property type="gene ID" value="PGSC0003DMG400041271"/>
</dbReference>
<reference evidence="2" key="1">
    <citation type="journal article" date="2011" name="Nature">
        <title>Genome sequence and analysis of the tuber crop potato.</title>
        <authorList>
            <consortium name="The Potato Genome Sequencing Consortium"/>
        </authorList>
    </citation>
    <scope>NUCLEOTIDE SEQUENCE [LARGE SCALE GENOMIC DNA]</scope>
    <source>
        <strain evidence="2">cv. DM1-3 516 R44</strain>
    </source>
</reference>
<keyword evidence="2" id="KW-1185">Reference proteome</keyword>